<dbReference type="Gene3D" id="3.30.470.20">
    <property type="entry name" value="ATP-grasp fold, B domain"/>
    <property type="match status" value="1"/>
</dbReference>
<name>A0A2Z4MPZ1_BREBE</name>
<gene>
    <name evidence="3" type="ORF">AB432_027625</name>
</gene>
<evidence type="ECO:0000313" key="3">
    <source>
        <dbReference type="EMBL" id="AWX58578.1"/>
    </source>
</evidence>
<dbReference type="Proteomes" id="UP000036061">
    <property type="component" value="Chromosome"/>
</dbReference>
<dbReference type="EMBL" id="CP030117">
    <property type="protein sequence ID" value="AWX58578.1"/>
    <property type="molecule type" value="Genomic_DNA"/>
</dbReference>
<dbReference type="SUPFAM" id="SSF56059">
    <property type="entry name" value="Glutathione synthetase ATP-binding domain-like"/>
    <property type="match status" value="1"/>
</dbReference>
<dbReference type="Pfam" id="PF21360">
    <property type="entry name" value="PylC-like_N"/>
    <property type="match status" value="1"/>
</dbReference>
<dbReference type="Pfam" id="PF02655">
    <property type="entry name" value="ATP-grasp_3"/>
    <property type="match status" value="1"/>
</dbReference>
<dbReference type="InterPro" id="IPR048764">
    <property type="entry name" value="PylC_N"/>
</dbReference>
<feature type="domain" description="PylC N-terminal" evidence="2">
    <location>
        <begin position="4"/>
        <end position="99"/>
    </location>
</feature>
<dbReference type="Gene3D" id="3.40.50.20">
    <property type="match status" value="1"/>
</dbReference>
<dbReference type="InterPro" id="IPR003806">
    <property type="entry name" value="ATP-grasp_PylC-type"/>
</dbReference>
<proteinExistence type="predicted"/>
<dbReference type="GO" id="GO:0046872">
    <property type="term" value="F:metal ion binding"/>
    <property type="evidence" value="ECO:0007669"/>
    <property type="project" value="InterPro"/>
</dbReference>
<dbReference type="AlphaFoldDB" id="A0A2Z4MPZ1"/>
<reference evidence="3 4" key="1">
    <citation type="journal article" date="2015" name="Genome Announc.">
        <title>Draft Genome Sequence of Brevibacillus brevis DZQ7, a Plant Growth-Promoting Rhizobacterium with Broad-Spectrum Antimicrobial Activity.</title>
        <authorList>
            <person name="Hou Q."/>
            <person name="Wang C."/>
            <person name="Hou X."/>
            <person name="Xia Z."/>
            <person name="Ye J."/>
            <person name="Liu K."/>
            <person name="Liu H."/>
            <person name="Wang J."/>
            <person name="Guo H."/>
            <person name="Yu X."/>
            <person name="Yang Y."/>
            <person name="Du B."/>
            <person name="Ding Y."/>
        </authorList>
    </citation>
    <scope>NUCLEOTIDE SEQUENCE [LARGE SCALE GENOMIC DNA]</scope>
    <source>
        <strain evidence="3 4">DZQ7</strain>
    </source>
</reference>
<dbReference type="InterPro" id="IPR013815">
    <property type="entry name" value="ATP_grasp_subdomain_1"/>
</dbReference>
<evidence type="ECO:0000259" key="2">
    <source>
        <dbReference type="Pfam" id="PF21360"/>
    </source>
</evidence>
<dbReference type="RefSeq" id="WP_048035022.1">
    <property type="nucleotide sequence ID" value="NZ_CP030117.1"/>
</dbReference>
<dbReference type="GO" id="GO:0005524">
    <property type="term" value="F:ATP binding"/>
    <property type="evidence" value="ECO:0007669"/>
    <property type="project" value="InterPro"/>
</dbReference>
<evidence type="ECO:0000259" key="1">
    <source>
        <dbReference type="Pfam" id="PF02655"/>
    </source>
</evidence>
<organism evidence="3 4">
    <name type="scientific">Brevibacillus brevis</name>
    <name type="common">Bacillus brevis</name>
    <dbReference type="NCBI Taxonomy" id="1393"/>
    <lineage>
        <taxon>Bacteria</taxon>
        <taxon>Bacillati</taxon>
        <taxon>Bacillota</taxon>
        <taxon>Bacilli</taxon>
        <taxon>Bacillales</taxon>
        <taxon>Paenibacillaceae</taxon>
        <taxon>Brevibacillus</taxon>
    </lineage>
</organism>
<feature type="domain" description="ATP-grasp fold PylC-type" evidence="1">
    <location>
        <begin position="115"/>
        <end position="264"/>
    </location>
</feature>
<accession>A0A2Z4MPZ1</accession>
<dbReference type="Gene3D" id="3.30.1490.20">
    <property type="entry name" value="ATP-grasp fold, A domain"/>
    <property type="match status" value="1"/>
</dbReference>
<sequence length="313" mass="35717">MKKILITAGGTATAWHLSTLIKSRFKENFKLYICDTNPRHLVPSAQLADYFKQVPSVMSTGYREYMIDFLNDNNIDIIVPLIDHDIHIFNTDDQDLLKIKVLSTGITKGTSTLLKNKAVWTAFLKEQGISVPKTYTKNIVEQNSLYIVKPVLGFGSRDVRKVAKDEVDFYKNDERYLVQEICNGPEITVEVFQNDGIIRSLCRERVEIKSGVCTKAKIWFDRELHELTKKICGVISLPKAFCYQVMKNENNQWVVIDINPRLGAGTSMSTTYGWSLASAFLSIHGNLPYDPLGFLKYQDSPKYVLRVYEDLLI</sequence>
<protein>
    <submittedName>
        <fullName evidence="3">ATP-grasp domain-containing protein</fullName>
    </submittedName>
</protein>
<evidence type="ECO:0000313" key="4">
    <source>
        <dbReference type="Proteomes" id="UP000036061"/>
    </source>
</evidence>